<gene>
    <name evidence="1" type="ORF">GNZ13_49365</name>
</gene>
<dbReference type="Proteomes" id="UP000655523">
    <property type="component" value="Unassembled WGS sequence"/>
</dbReference>
<name>A0A972NYN7_9BURK</name>
<dbReference type="EMBL" id="WOEZ01000311">
    <property type="protein sequence ID" value="NPT62313.1"/>
    <property type="molecule type" value="Genomic_DNA"/>
</dbReference>
<evidence type="ECO:0000313" key="1">
    <source>
        <dbReference type="EMBL" id="NPT62313.1"/>
    </source>
</evidence>
<dbReference type="AlphaFoldDB" id="A0A972NYN7"/>
<sequence length="49" mass="5239">MRGNLQVEDAEHVKAFINPAVIAVDEVLCGRGFPGSGITSLLDGLWRVS</sequence>
<protein>
    <submittedName>
        <fullName evidence="1">Uncharacterized protein</fullName>
    </submittedName>
</protein>
<reference evidence="1 2" key="1">
    <citation type="submission" date="2019-11" db="EMBL/GenBank/DDBJ databases">
        <title>Metabolism of dissolved organic matter in forest soils.</title>
        <authorList>
            <person name="Cyle K.T."/>
            <person name="Wilhelm R.C."/>
            <person name="Martinez C.E."/>
        </authorList>
    </citation>
    <scope>NUCLEOTIDE SEQUENCE [LARGE SCALE GENOMIC DNA]</scope>
    <source>
        <strain evidence="1 2">5N</strain>
    </source>
</reference>
<dbReference type="RefSeq" id="WP_172178772.1">
    <property type="nucleotide sequence ID" value="NZ_WOEZ01000311.1"/>
</dbReference>
<accession>A0A972NYN7</accession>
<evidence type="ECO:0000313" key="2">
    <source>
        <dbReference type="Proteomes" id="UP000655523"/>
    </source>
</evidence>
<comment type="caution">
    <text evidence="1">The sequence shown here is derived from an EMBL/GenBank/DDBJ whole genome shotgun (WGS) entry which is preliminary data.</text>
</comment>
<keyword evidence="2" id="KW-1185">Reference proteome</keyword>
<proteinExistence type="predicted"/>
<organism evidence="1 2">
    <name type="scientific">Paraburkholderia elongata</name>
    <dbReference type="NCBI Taxonomy" id="2675747"/>
    <lineage>
        <taxon>Bacteria</taxon>
        <taxon>Pseudomonadati</taxon>
        <taxon>Pseudomonadota</taxon>
        <taxon>Betaproteobacteria</taxon>
        <taxon>Burkholderiales</taxon>
        <taxon>Burkholderiaceae</taxon>
        <taxon>Paraburkholderia</taxon>
    </lineage>
</organism>